<reference evidence="3" key="1">
    <citation type="submission" date="2019-12" db="EMBL/GenBank/DDBJ databases">
        <title>An insight into the sialome of adult female Ixodes ricinus ticks feeding for 6 days.</title>
        <authorList>
            <person name="Perner J."/>
            <person name="Ribeiro J.M.C."/>
        </authorList>
    </citation>
    <scope>NUCLEOTIDE SEQUENCE</scope>
    <source>
        <strain evidence="3">Semi-engorged</strain>
        <tissue evidence="3">Salivary glands</tissue>
    </source>
</reference>
<evidence type="ECO:0000256" key="1">
    <source>
        <dbReference type="SAM" id="MobiDB-lite"/>
    </source>
</evidence>
<protein>
    <submittedName>
        <fullName evidence="3">Putative secreted protein</fullName>
    </submittedName>
</protein>
<dbReference type="AlphaFoldDB" id="A0A6B0V3G9"/>
<feature type="compositionally biased region" description="Polar residues" evidence="1">
    <location>
        <begin position="190"/>
        <end position="211"/>
    </location>
</feature>
<feature type="compositionally biased region" description="Low complexity" evidence="1">
    <location>
        <begin position="154"/>
        <end position="167"/>
    </location>
</feature>
<organism evidence="3">
    <name type="scientific">Ixodes ricinus</name>
    <name type="common">Common tick</name>
    <name type="synonym">Acarus ricinus</name>
    <dbReference type="NCBI Taxonomy" id="34613"/>
    <lineage>
        <taxon>Eukaryota</taxon>
        <taxon>Metazoa</taxon>
        <taxon>Ecdysozoa</taxon>
        <taxon>Arthropoda</taxon>
        <taxon>Chelicerata</taxon>
        <taxon>Arachnida</taxon>
        <taxon>Acari</taxon>
        <taxon>Parasitiformes</taxon>
        <taxon>Ixodida</taxon>
        <taxon>Ixodoidea</taxon>
        <taxon>Ixodidae</taxon>
        <taxon>Ixodinae</taxon>
        <taxon>Ixodes</taxon>
    </lineage>
</organism>
<accession>A0A6B0V3G9</accession>
<dbReference type="EMBL" id="GIFC01014198">
    <property type="protein sequence ID" value="MXU96281.1"/>
    <property type="molecule type" value="Transcribed_RNA"/>
</dbReference>
<feature type="chain" id="PRO_5025618732" evidence="2">
    <location>
        <begin position="21"/>
        <end position="211"/>
    </location>
</feature>
<keyword evidence="2" id="KW-0732">Signal</keyword>
<sequence>MGGPLLVPWGLLPPWPPAAAAACSTARWSLPGMGRDRSWNVSRVVDTVSQVRHCTELRIRPSKTSETTLRSRWEVPRRPLRGRGATAAGPCLAPLLWSWGSWGQSPPAFSSTGANRPRPSFARRSCEGARSLRSEAPSSPHELFSLLRPESHVSKSSSSSSPSSSEGLESDVATGGDRGRPAPGVGPEGSFSSSCSWSRKQRRNSCASCWL</sequence>
<evidence type="ECO:0000256" key="2">
    <source>
        <dbReference type="SAM" id="SignalP"/>
    </source>
</evidence>
<name>A0A6B0V3G9_IXORI</name>
<feature type="region of interest" description="Disordered" evidence="1">
    <location>
        <begin position="107"/>
        <end position="211"/>
    </location>
</feature>
<feature type="compositionally biased region" description="Basic and acidic residues" evidence="1">
    <location>
        <begin position="124"/>
        <end position="133"/>
    </location>
</feature>
<proteinExistence type="predicted"/>
<feature type="signal peptide" evidence="2">
    <location>
        <begin position="1"/>
        <end position="20"/>
    </location>
</feature>
<evidence type="ECO:0000313" key="3">
    <source>
        <dbReference type="EMBL" id="MXU96281.1"/>
    </source>
</evidence>